<dbReference type="AlphaFoldDB" id="A0A6A2WNV8"/>
<evidence type="ECO:0000256" key="1">
    <source>
        <dbReference type="SAM" id="Phobius"/>
    </source>
</evidence>
<accession>A0A6A2WNV8</accession>
<sequence>MTCFNVLFFRNLVPFGGFFLVSISALFFSLFEFFSEAFSCDKISELKYSIPIETENVTAEKNKQTELDAIESKVEDSEFIEENESPKLIFKFQYQTQTFEGFRKKFEENETCNVGLDSFPCTITNKYEFNSENGLCCIMEKPEDLSFCVKESYADSSDGLSPEKPSSFEEDFVVDSSRNIEDQDIEGELRKLEEFDDQNKGSNALETSDCEDLNSLETLWEHQELIEQLKMELKKVKATGLPTILEESECPKIMDDLKPWKIDEKFQYADRMTELHKFYKSYRERMRKFDILNYQKMYAIGQFYLSISFLSLQNFDPFQSISSHKSSSAPAISSLLPQNLRLGRRKALDSDPMSKFINELHGDLEMVYGGQMVVSIRIFWQFIRADKDANHAIRKIRNGAQVEPLEPDELQLLATLQTSLQRKDKKLREALRSGKCMLRRLKKNEVDNSVQVLYFFSQVDLKLVERVLNMSKLAKDQLLWCHGKRLLLPSIVRLGSDDLEVIPDLFGIFSRSIHILLRLTLGRKSRDGSIPGVRQTISANSLARGLHASDCFLLLWRL</sequence>
<keyword evidence="1" id="KW-0812">Transmembrane</keyword>
<keyword evidence="2" id="KW-0687">Ribonucleoprotein</keyword>
<protein>
    <submittedName>
        <fullName evidence="2">60S ribosomal protein L34</fullName>
    </submittedName>
</protein>
<name>A0A6A2WNV8_HIBSY</name>
<comment type="caution">
    <text evidence="2">The sequence shown here is derived from an EMBL/GenBank/DDBJ whole genome shotgun (WGS) entry which is preliminary data.</text>
</comment>
<dbReference type="Proteomes" id="UP000436088">
    <property type="component" value="Unassembled WGS sequence"/>
</dbReference>
<reference evidence="2" key="1">
    <citation type="submission" date="2019-09" db="EMBL/GenBank/DDBJ databases">
        <title>Draft genome information of white flower Hibiscus syriacus.</title>
        <authorList>
            <person name="Kim Y.-M."/>
        </authorList>
    </citation>
    <scope>NUCLEOTIDE SEQUENCE [LARGE SCALE GENOMIC DNA]</scope>
    <source>
        <strain evidence="2">YM2019G1</strain>
    </source>
</reference>
<keyword evidence="2" id="KW-0689">Ribosomal protein</keyword>
<keyword evidence="1" id="KW-0472">Membrane</keyword>
<dbReference type="EMBL" id="VEPZ02001721">
    <property type="protein sequence ID" value="KAE8661331.1"/>
    <property type="molecule type" value="Genomic_DNA"/>
</dbReference>
<proteinExistence type="predicted"/>
<evidence type="ECO:0000313" key="3">
    <source>
        <dbReference type="Proteomes" id="UP000436088"/>
    </source>
</evidence>
<dbReference type="PANTHER" id="PTHR46741:SF2">
    <property type="entry name" value="RIBOSOMAL PROTEIN L34AE"/>
    <property type="match status" value="1"/>
</dbReference>
<organism evidence="2 3">
    <name type="scientific">Hibiscus syriacus</name>
    <name type="common">Rose of Sharon</name>
    <dbReference type="NCBI Taxonomy" id="106335"/>
    <lineage>
        <taxon>Eukaryota</taxon>
        <taxon>Viridiplantae</taxon>
        <taxon>Streptophyta</taxon>
        <taxon>Embryophyta</taxon>
        <taxon>Tracheophyta</taxon>
        <taxon>Spermatophyta</taxon>
        <taxon>Magnoliopsida</taxon>
        <taxon>eudicotyledons</taxon>
        <taxon>Gunneridae</taxon>
        <taxon>Pentapetalae</taxon>
        <taxon>rosids</taxon>
        <taxon>malvids</taxon>
        <taxon>Malvales</taxon>
        <taxon>Malvaceae</taxon>
        <taxon>Malvoideae</taxon>
        <taxon>Hibiscus</taxon>
    </lineage>
</organism>
<dbReference type="GO" id="GO:0005840">
    <property type="term" value="C:ribosome"/>
    <property type="evidence" value="ECO:0007669"/>
    <property type="project" value="UniProtKB-KW"/>
</dbReference>
<keyword evidence="3" id="KW-1185">Reference proteome</keyword>
<gene>
    <name evidence="2" type="ORF">F3Y22_tig00113726pilonHSYRG00243</name>
</gene>
<dbReference type="Pfam" id="PF07891">
    <property type="entry name" value="DUF1666"/>
    <property type="match status" value="1"/>
</dbReference>
<dbReference type="InterPro" id="IPR012870">
    <property type="entry name" value="DUF1666"/>
</dbReference>
<evidence type="ECO:0000313" key="2">
    <source>
        <dbReference type="EMBL" id="KAE8661331.1"/>
    </source>
</evidence>
<dbReference type="PANTHER" id="PTHR46741">
    <property type="entry name" value="OS09G0413600 PROTEIN"/>
    <property type="match status" value="1"/>
</dbReference>
<keyword evidence="1" id="KW-1133">Transmembrane helix</keyword>
<feature type="transmembrane region" description="Helical" evidence="1">
    <location>
        <begin position="12"/>
        <end position="34"/>
    </location>
</feature>